<feature type="coiled-coil region" evidence="8">
    <location>
        <begin position="156"/>
        <end position="190"/>
    </location>
</feature>
<dbReference type="Gene3D" id="1.10.8.60">
    <property type="match status" value="1"/>
</dbReference>
<evidence type="ECO:0000256" key="6">
    <source>
        <dbReference type="ARBA" id="ARBA00023163"/>
    </source>
</evidence>
<evidence type="ECO:0000259" key="10">
    <source>
        <dbReference type="PROSITE" id="PS50112"/>
    </source>
</evidence>
<evidence type="ECO:0000259" key="9">
    <source>
        <dbReference type="PROSITE" id="PS50045"/>
    </source>
</evidence>
<dbReference type="InterPro" id="IPR058031">
    <property type="entry name" value="AAA_lid_NorR"/>
</dbReference>
<keyword evidence="8" id="KW-0175">Coiled coil</keyword>
<dbReference type="SUPFAM" id="SSF52540">
    <property type="entry name" value="P-loop containing nucleoside triphosphate hydrolases"/>
    <property type="match status" value="1"/>
</dbReference>
<keyword evidence="3" id="KW-0067">ATP-binding</keyword>
<evidence type="ECO:0000313" key="13">
    <source>
        <dbReference type="Proteomes" id="UP000095743"/>
    </source>
</evidence>
<feature type="domain" description="PAS" evidence="10">
    <location>
        <begin position="51"/>
        <end position="102"/>
    </location>
</feature>
<evidence type="ECO:0000256" key="2">
    <source>
        <dbReference type="ARBA" id="ARBA00022797"/>
    </source>
</evidence>
<dbReference type="PROSITE" id="PS00676">
    <property type="entry name" value="SIGMA54_INTERACT_2"/>
    <property type="match status" value="1"/>
</dbReference>
<dbReference type="InterPro" id="IPR030828">
    <property type="entry name" value="HTH_TyrR"/>
</dbReference>
<dbReference type="RefSeq" id="WP_069975944.1">
    <property type="nucleotide sequence ID" value="NZ_CP017269.1"/>
</dbReference>
<dbReference type="InterPro" id="IPR003593">
    <property type="entry name" value="AAA+_ATPase"/>
</dbReference>
<proteinExistence type="predicted"/>
<dbReference type="InterPro" id="IPR025662">
    <property type="entry name" value="Sigma_54_int_dom_ATP-bd_1"/>
</dbReference>
<keyword evidence="6" id="KW-0804">Transcription</keyword>
<evidence type="ECO:0000313" key="12">
    <source>
        <dbReference type="EMBL" id="AOT69836.1"/>
    </source>
</evidence>
<accession>A0A1D8GFZ7</accession>
<dbReference type="CDD" id="cd00009">
    <property type="entry name" value="AAA"/>
    <property type="match status" value="1"/>
</dbReference>
<dbReference type="InterPro" id="IPR025944">
    <property type="entry name" value="Sigma_54_int_dom_CS"/>
</dbReference>
<dbReference type="AlphaFoldDB" id="A0A1D8GFZ7"/>
<dbReference type="Gene3D" id="3.30.450.20">
    <property type="entry name" value="PAS domain"/>
    <property type="match status" value="1"/>
</dbReference>
<evidence type="ECO:0000256" key="4">
    <source>
        <dbReference type="ARBA" id="ARBA00023015"/>
    </source>
</evidence>
<dbReference type="PROSITE" id="PS50045">
    <property type="entry name" value="SIGMA54_INTERACT_4"/>
    <property type="match status" value="1"/>
</dbReference>
<reference evidence="12 13" key="1">
    <citation type="submission" date="2016-09" db="EMBL/GenBank/DDBJ databases">
        <title>Genomic analysis reveals versatility of anaerobic energy metabolism of Geosporobacter ferrireducens IRF9 of phylum Firmicutes.</title>
        <authorList>
            <person name="Kim S.-J."/>
        </authorList>
    </citation>
    <scope>NUCLEOTIDE SEQUENCE [LARGE SCALE GENOMIC DNA]</scope>
    <source>
        <strain evidence="12 13">IRF9</strain>
    </source>
</reference>
<feature type="domain" description="PAC" evidence="11">
    <location>
        <begin position="116"/>
        <end position="172"/>
    </location>
</feature>
<evidence type="ECO:0000256" key="8">
    <source>
        <dbReference type="SAM" id="Coils"/>
    </source>
</evidence>
<dbReference type="InterPro" id="IPR035965">
    <property type="entry name" value="PAS-like_dom_sf"/>
</dbReference>
<feature type="domain" description="Sigma-54 factor interaction" evidence="9">
    <location>
        <begin position="197"/>
        <end position="426"/>
    </location>
</feature>
<keyword evidence="2" id="KW-0058">Aromatic hydrocarbons catabolism</keyword>
<dbReference type="GO" id="GO:0003677">
    <property type="term" value="F:DNA binding"/>
    <property type="evidence" value="ECO:0007669"/>
    <property type="project" value="UniProtKB-KW"/>
</dbReference>
<dbReference type="PROSITE" id="PS00675">
    <property type="entry name" value="SIGMA54_INTERACT_1"/>
    <property type="match status" value="1"/>
</dbReference>
<gene>
    <name evidence="12" type="ORF">Gferi_09735</name>
</gene>
<dbReference type="PROSITE" id="PS50112">
    <property type="entry name" value="PAS"/>
    <property type="match status" value="1"/>
</dbReference>
<dbReference type="PROSITE" id="PS00688">
    <property type="entry name" value="SIGMA54_INTERACT_3"/>
    <property type="match status" value="1"/>
</dbReference>
<dbReference type="GO" id="GO:0005524">
    <property type="term" value="F:ATP binding"/>
    <property type="evidence" value="ECO:0007669"/>
    <property type="project" value="UniProtKB-KW"/>
</dbReference>
<dbReference type="CDD" id="cd00130">
    <property type="entry name" value="PAS"/>
    <property type="match status" value="1"/>
</dbReference>
<dbReference type="SUPFAM" id="SSF46689">
    <property type="entry name" value="Homeodomain-like"/>
    <property type="match status" value="1"/>
</dbReference>
<evidence type="ECO:0000256" key="3">
    <source>
        <dbReference type="ARBA" id="ARBA00022840"/>
    </source>
</evidence>
<dbReference type="InterPro" id="IPR027417">
    <property type="entry name" value="P-loop_NTPase"/>
</dbReference>
<keyword evidence="1" id="KW-0547">Nucleotide-binding</keyword>
<sequence>MSDEVKVKTMMDLITEIMEIIRAIEAPISYKDILEEKYSLISLKYNDFIENYLDFREIADNLHDGIYISNGDGNTVFVNKAYVSSTGIRKEELIGRNVGEILKEGKLYKGAVTMEVIKKRDVVNSIGTILKTNKEVLVTGKPIFDENGNVKLVVINNRDITELNNLEKKISKLKEDERKAMEEIKFLRSKQVSNKKTIYTNKQMQSIMELVNRVASTDATVLITGESGTGKEVIADEIYYQSKRKDKPFIKVNCSAIPQELFESELFGYEGGAFTDAKKAGKPGLFELAEEGTILLDEIGDMPLKLQSKLLRVLQQKEFIRVGGNKAIKMNVRIIASTNKDLKHEVKEKRFREDLFYRLNVVPIYMMPLRERKEDIETLTNEFLNHNNKKYGKQVELTHASLKMLQAYEWPGNIRELENLIERMVIISQDNTIKEKDLSLILGIEKTNAYAEAFEENLNIKEAVQNLEKDIIIKAIKKYGSTRKAAKYLGIDQSTIVKKCKKIGLVINEV</sequence>
<dbReference type="SMART" id="SM00382">
    <property type="entry name" value="AAA"/>
    <property type="match status" value="1"/>
</dbReference>
<dbReference type="SUPFAM" id="SSF55785">
    <property type="entry name" value="PYP-like sensor domain (PAS domain)"/>
    <property type="match status" value="1"/>
</dbReference>
<organism evidence="12 13">
    <name type="scientific">Geosporobacter ferrireducens</name>
    <dbReference type="NCBI Taxonomy" id="1424294"/>
    <lineage>
        <taxon>Bacteria</taxon>
        <taxon>Bacillati</taxon>
        <taxon>Bacillota</taxon>
        <taxon>Clostridia</taxon>
        <taxon>Peptostreptococcales</taxon>
        <taxon>Thermotaleaceae</taxon>
        <taxon>Geosporobacter</taxon>
    </lineage>
</organism>
<dbReference type="KEGG" id="gfe:Gferi_09735"/>
<dbReference type="FunFam" id="3.40.50.300:FF:000006">
    <property type="entry name" value="DNA-binding transcriptional regulator NtrC"/>
    <property type="match status" value="1"/>
</dbReference>
<protein>
    <recommendedName>
        <fullName evidence="7">HTH-type transcriptional regulatory protein TyrR</fullName>
    </recommendedName>
</protein>
<dbReference type="InterPro" id="IPR000700">
    <property type="entry name" value="PAS-assoc_C"/>
</dbReference>
<dbReference type="GO" id="GO:0006355">
    <property type="term" value="P:regulation of DNA-templated transcription"/>
    <property type="evidence" value="ECO:0007669"/>
    <property type="project" value="InterPro"/>
</dbReference>
<dbReference type="Gene3D" id="1.10.10.60">
    <property type="entry name" value="Homeodomain-like"/>
    <property type="match status" value="1"/>
</dbReference>
<dbReference type="EMBL" id="CP017269">
    <property type="protein sequence ID" value="AOT69836.1"/>
    <property type="molecule type" value="Genomic_DNA"/>
</dbReference>
<dbReference type="Pfam" id="PF18024">
    <property type="entry name" value="HTH_50"/>
    <property type="match status" value="1"/>
</dbReference>
<dbReference type="NCBIfam" id="TIGR00229">
    <property type="entry name" value="sensory_box"/>
    <property type="match status" value="1"/>
</dbReference>
<keyword evidence="13" id="KW-1185">Reference proteome</keyword>
<dbReference type="SMART" id="SM00091">
    <property type="entry name" value="PAS"/>
    <property type="match status" value="1"/>
</dbReference>
<dbReference type="Proteomes" id="UP000095743">
    <property type="component" value="Chromosome"/>
</dbReference>
<dbReference type="InterPro" id="IPR009057">
    <property type="entry name" value="Homeodomain-like_sf"/>
</dbReference>
<dbReference type="PROSITE" id="PS50113">
    <property type="entry name" value="PAC"/>
    <property type="match status" value="1"/>
</dbReference>
<evidence type="ECO:0000256" key="7">
    <source>
        <dbReference type="ARBA" id="ARBA00029500"/>
    </source>
</evidence>
<dbReference type="InterPro" id="IPR000014">
    <property type="entry name" value="PAS"/>
</dbReference>
<keyword evidence="5" id="KW-0238">DNA-binding</keyword>
<evidence type="ECO:0000256" key="5">
    <source>
        <dbReference type="ARBA" id="ARBA00023125"/>
    </source>
</evidence>
<dbReference type="PANTHER" id="PTHR32071">
    <property type="entry name" value="TRANSCRIPTIONAL REGULATORY PROTEIN"/>
    <property type="match status" value="1"/>
</dbReference>
<name>A0A1D8GFZ7_9FIRM</name>
<dbReference type="Gene3D" id="3.40.50.300">
    <property type="entry name" value="P-loop containing nucleotide triphosphate hydrolases"/>
    <property type="match status" value="1"/>
</dbReference>
<dbReference type="Pfam" id="PF00158">
    <property type="entry name" value="Sigma54_activat"/>
    <property type="match status" value="1"/>
</dbReference>
<dbReference type="InterPro" id="IPR002078">
    <property type="entry name" value="Sigma_54_int"/>
</dbReference>
<keyword evidence="4" id="KW-0805">Transcription regulation</keyword>
<dbReference type="Pfam" id="PF00989">
    <property type="entry name" value="PAS"/>
    <property type="match status" value="1"/>
</dbReference>
<dbReference type="InterPro" id="IPR025943">
    <property type="entry name" value="Sigma_54_int_dom_ATP-bd_2"/>
</dbReference>
<dbReference type="InterPro" id="IPR013767">
    <property type="entry name" value="PAS_fold"/>
</dbReference>
<evidence type="ECO:0000259" key="11">
    <source>
        <dbReference type="PROSITE" id="PS50113"/>
    </source>
</evidence>
<dbReference type="Pfam" id="PF25601">
    <property type="entry name" value="AAA_lid_14"/>
    <property type="match status" value="1"/>
</dbReference>
<evidence type="ECO:0000256" key="1">
    <source>
        <dbReference type="ARBA" id="ARBA00022741"/>
    </source>
</evidence>
<dbReference type="PANTHER" id="PTHR32071:SF57">
    <property type="entry name" value="C4-DICARBOXYLATE TRANSPORT TRANSCRIPTIONAL REGULATORY PROTEIN DCTD"/>
    <property type="match status" value="1"/>
</dbReference>